<evidence type="ECO:0000256" key="1">
    <source>
        <dbReference type="SAM" id="MobiDB-lite"/>
    </source>
</evidence>
<dbReference type="EMBL" id="BPLR01005420">
    <property type="protein sequence ID" value="GIY02192.1"/>
    <property type="molecule type" value="Genomic_DNA"/>
</dbReference>
<feature type="region of interest" description="Disordered" evidence="1">
    <location>
        <begin position="69"/>
        <end position="91"/>
    </location>
</feature>
<dbReference type="AlphaFoldDB" id="A0AAV4Q1Y7"/>
<gene>
    <name evidence="2" type="ORF">CEXT_254691</name>
</gene>
<protein>
    <submittedName>
        <fullName evidence="2">Uncharacterized protein</fullName>
    </submittedName>
</protein>
<feature type="region of interest" description="Disordered" evidence="1">
    <location>
        <begin position="1"/>
        <end position="21"/>
    </location>
</feature>
<reference evidence="2 3" key="1">
    <citation type="submission" date="2021-06" db="EMBL/GenBank/DDBJ databases">
        <title>Caerostris extrusa draft genome.</title>
        <authorList>
            <person name="Kono N."/>
            <person name="Arakawa K."/>
        </authorList>
    </citation>
    <scope>NUCLEOTIDE SEQUENCE [LARGE SCALE GENOMIC DNA]</scope>
</reference>
<accession>A0AAV4Q1Y7</accession>
<proteinExistence type="predicted"/>
<feature type="compositionally biased region" description="Polar residues" evidence="1">
    <location>
        <begin position="7"/>
        <end position="21"/>
    </location>
</feature>
<evidence type="ECO:0000313" key="2">
    <source>
        <dbReference type="EMBL" id="GIY02192.1"/>
    </source>
</evidence>
<name>A0AAV4Q1Y7_CAEEX</name>
<organism evidence="2 3">
    <name type="scientific">Caerostris extrusa</name>
    <name type="common">Bark spider</name>
    <name type="synonym">Caerostris bankana</name>
    <dbReference type="NCBI Taxonomy" id="172846"/>
    <lineage>
        <taxon>Eukaryota</taxon>
        <taxon>Metazoa</taxon>
        <taxon>Ecdysozoa</taxon>
        <taxon>Arthropoda</taxon>
        <taxon>Chelicerata</taxon>
        <taxon>Arachnida</taxon>
        <taxon>Araneae</taxon>
        <taxon>Araneomorphae</taxon>
        <taxon>Entelegynae</taxon>
        <taxon>Araneoidea</taxon>
        <taxon>Araneidae</taxon>
        <taxon>Caerostris</taxon>
    </lineage>
</organism>
<sequence>MAPKTTALANRSSWPLSSGSTRLSDCSKVHGNCNNVIISHGSSDSLLPVTGVRTCFMLKERTVEPRKSKIEARRKCAGKQAVQGKSAEHRGHVELIGVHKEERSC</sequence>
<keyword evidence="3" id="KW-1185">Reference proteome</keyword>
<dbReference type="Proteomes" id="UP001054945">
    <property type="component" value="Unassembled WGS sequence"/>
</dbReference>
<comment type="caution">
    <text evidence="2">The sequence shown here is derived from an EMBL/GenBank/DDBJ whole genome shotgun (WGS) entry which is preliminary data.</text>
</comment>
<evidence type="ECO:0000313" key="3">
    <source>
        <dbReference type="Proteomes" id="UP001054945"/>
    </source>
</evidence>